<dbReference type="EMBL" id="MU842849">
    <property type="protein sequence ID" value="KAK2030651.1"/>
    <property type="molecule type" value="Genomic_DNA"/>
</dbReference>
<dbReference type="InterPro" id="IPR008011">
    <property type="entry name" value="Complex1_LYR_dom"/>
</dbReference>
<evidence type="ECO:0000259" key="2">
    <source>
        <dbReference type="Pfam" id="PF05347"/>
    </source>
</evidence>
<dbReference type="Pfam" id="PF05347">
    <property type="entry name" value="Complex1_LYR"/>
    <property type="match status" value="1"/>
</dbReference>
<organism evidence="3 4">
    <name type="scientific">Colletotrichum zoysiae</name>
    <dbReference type="NCBI Taxonomy" id="1216348"/>
    <lineage>
        <taxon>Eukaryota</taxon>
        <taxon>Fungi</taxon>
        <taxon>Dikarya</taxon>
        <taxon>Ascomycota</taxon>
        <taxon>Pezizomycotina</taxon>
        <taxon>Sordariomycetes</taxon>
        <taxon>Hypocreomycetidae</taxon>
        <taxon>Glomerellales</taxon>
        <taxon>Glomerellaceae</taxon>
        <taxon>Colletotrichum</taxon>
        <taxon>Colletotrichum graminicola species complex</taxon>
    </lineage>
</organism>
<accession>A0AAD9HM50</accession>
<reference evidence="3" key="1">
    <citation type="submission" date="2021-06" db="EMBL/GenBank/DDBJ databases">
        <title>Comparative genomics, transcriptomics and evolutionary studies reveal genomic signatures of adaptation to plant cell wall in hemibiotrophic fungi.</title>
        <authorList>
            <consortium name="DOE Joint Genome Institute"/>
            <person name="Baroncelli R."/>
            <person name="Diaz J.F."/>
            <person name="Benocci T."/>
            <person name="Peng M."/>
            <person name="Battaglia E."/>
            <person name="Haridas S."/>
            <person name="Andreopoulos W."/>
            <person name="Labutti K."/>
            <person name="Pangilinan J."/>
            <person name="Floch G.L."/>
            <person name="Makela M.R."/>
            <person name="Henrissat B."/>
            <person name="Grigoriev I.V."/>
            <person name="Crouch J.A."/>
            <person name="De Vries R.P."/>
            <person name="Sukno S.A."/>
            <person name="Thon M.R."/>
        </authorList>
    </citation>
    <scope>NUCLEOTIDE SEQUENCE</scope>
    <source>
        <strain evidence="3">MAFF235873</strain>
    </source>
</reference>
<dbReference type="AlphaFoldDB" id="A0AAD9HM50"/>
<feature type="region of interest" description="Disordered" evidence="1">
    <location>
        <begin position="400"/>
        <end position="449"/>
    </location>
</feature>
<feature type="domain" description="Complex 1 LYR protein" evidence="2">
    <location>
        <begin position="13"/>
        <end position="49"/>
    </location>
</feature>
<feature type="compositionally biased region" description="Basic and acidic residues" evidence="1">
    <location>
        <begin position="433"/>
        <end position="449"/>
    </location>
</feature>
<name>A0AAD9HM50_9PEZI</name>
<protein>
    <recommendedName>
        <fullName evidence="2">Complex 1 LYR protein domain-containing protein</fullName>
    </recommendedName>
</protein>
<sequence length="449" mass="52140">MPYSRIPLPRPVQPLHVYRHLLRAASYFPPTIRPFLDDRIRSDFRKERQRAAEADANLCHALDPVQARRHEEYRRKKHLLDAKKRIPFLHASANGDRTRLRTLMWHVFARLGKQRRELMSLFVAKAPEPPLGPEQLRERIEQIERDRKKRERLLKTHPWKRNWDRQDPTPWAYQHLSPIEDNWDIPKLIAYLRAQRTQQGSVRAAFPRSPIGTTDPKSQVPKEDIWGRPTAPRRVTKAVRKWWKVAADRLMPPIDRDSWDFLKMLASGDAPKEMYRFPPRRRIAAPVGLERGARPGWDWTIHTRLPARDLERQRSARLTRLTGQWDDGPYSNSDGRVPPVGRQLFGTRLMRREYERMWMASSYMETPTPREGSKPAVAKPVWGLKQVELPVATAAHQRLFQGVDSRGKRPKPAAPRAQKHNRPPAAAAAGGGEVREVSSGRTKELEAVN</sequence>
<proteinExistence type="predicted"/>
<keyword evidence="4" id="KW-1185">Reference proteome</keyword>
<evidence type="ECO:0000313" key="4">
    <source>
        <dbReference type="Proteomes" id="UP001232148"/>
    </source>
</evidence>
<evidence type="ECO:0000313" key="3">
    <source>
        <dbReference type="EMBL" id="KAK2030651.1"/>
    </source>
</evidence>
<comment type="caution">
    <text evidence="3">The sequence shown here is derived from an EMBL/GenBank/DDBJ whole genome shotgun (WGS) entry which is preliminary data.</text>
</comment>
<evidence type="ECO:0000256" key="1">
    <source>
        <dbReference type="SAM" id="MobiDB-lite"/>
    </source>
</evidence>
<dbReference type="Proteomes" id="UP001232148">
    <property type="component" value="Unassembled WGS sequence"/>
</dbReference>
<gene>
    <name evidence="3" type="ORF">LX32DRAFT_586334</name>
</gene>
<feature type="region of interest" description="Disordered" evidence="1">
    <location>
        <begin position="202"/>
        <end position="227"/>
    </location>
</feature>